<evidence type="ECO:0000313" key="2">
    <source>
        <dbReference type="Proteomes" id="UP000887116"/>
    </source>
</evidence>
<dbReference type="AlphaFoldDB" id="A0A8X6GC13"/>
<evidence type="ECO:0000313" key="1">
    <source>
        <dbReference type="EMBL" id="GFR00723.1"/>
    </source>
</evidence>
<gene>
    <name evidence="1" type="ORF">TNCT_71501</name>
</gene>
<keyword evidence="2" id="KW-1185">Reference proteome</keyword>
<accession>A0A8X6GC13</accession>
<protein>
    <submittedName>
        <fullName evidence="1">Uncharacterized protein</fullName>
    </submittedName>
</protein>
<dbReference type="EMBL" id="BMAO01035033">
    <property type="protein sequence ID" value="GFR00723.1"/>
    <property type="molecule type" value="Genomic_DNA"/>
</dbReference>
<name>A0A8X6GC13_TRICU</name>
<proteinExistence type="predicted"/>
<comment type="caution">
    <text evidence="1">The sequence shown here is derived from an EMBL/GenBank/DDBJ whole genome shotgun (WGS) entry which is preliminary data.</text>
</comment>
<organism evidence="1 2">
    <name type="scientific">Trichonephila clavata</name>
    <name type="common">Joro spider</name>
    <name type="synonym">Nephila clavata</name>
    <dbReference type="NCBI Taxonomy" id="2740835"/>
    <lineage>
        <taxon>Eukaryota</taxon>
        <taxon>Metazoa</taxon>
        <taxon>Ecdysozoa</taxon>
        <taxon>Arthropoda</taxon>
        <taxon>Chelicerata</taxon>
        <taxon>Arachnida</taxon>
        <taxon>Araneae</taxon>
        <taxon>Araneomorphae</taxon>
        <taxon>Entelegynae</taxon>
        <taxon>Araneoidea</taxon>
        <taxon>Nephilidae</taxon>
        <taxon>Trichonephila</taxon>
    </lineage>
</organism>
<sequence>MIIRFCPPENSPTPSPIQVTHKQKERSMTCCCFKTKETKEKQTLIPKLFLAPRASLPNGVSDVHFKVNLLPTELALIVSPGARISVELVSVFHNSPK</sequence>
<reference evidence="1" key="1">
    <citation type="submission" date="2020-07" db="EMBL/GenBank/DDBJ databases">
        <title>Multicomponent nature underlies the extraordinary mechanical properties of spider dragline silk.</title>
        <authorList>
            <person name="Kono N."/>
            <person name="Nakamura H."/>
            <person name="Mori M."/>
            <person name="Yoshida Y."/>
            <person name="Ohtoshi R."/>
            <person name="Malay A.D."/>
            <person name="Moran D.A.P."/>
            <person name="Tomita M."/>
            <person name="Numata K."/>
            <person name="Arakawa K."/>
        </authorList>
    </citation>
    <scope>NUCLEOTIDE SEQUENCE</scope>
</reference>
<dbReference type="Proteomes" id="UP000887116">
    <property type="component" value="Unassembled WGS sequence"/>
</dbReference>